<name>A0A7S4CY25_9EUGL</name>
<dbReference type="EMBL" id="HBJA01059293">
    <property type="protein sequence ID" value="CAE0809861.1"/>
    <property type="molecule type" value="Transcribed_RNA"/>
</dbReference>
<dbReference type="AlphaFoldDB" id="A0A7S4CY25"/>
<evidence type="ECO:0000256" key="1">
    <source>
        <dbReference type="SAM" id="MobiDB-lite"/>
    </source>
</evidence>
<feature type="region of interest" description="Disordered" evidence="1">
    <location>
        <begin position="64"/>
        <end position="96"/>
    </location>
</feature>
<feature type="region of interest" description="Disordered" evidence="1">
    <location>
        <begin position="1"/>
        <end position="21"/>
    </location>
</feature>
<proteinExistence type="predicted"/>
<gene>
    <name evidence="2" type="ORF">EGYM00163_LOCUS20995</name>
</gene>
<evidence type="ECO:0000313" key="2">
    <source>
        <dbReference type="EMBL" id="CAE0809861.1"/>
    </source>
</evidence>
<accession>A0A7S4CY25</accession>
<sequence>MHLTGLEAGGRHSKSSDWRSGGYQTVGELLRADNSGCNAAECHFGGLQAKASLSIMLQTARPHPSCCAAEPSVRSPNAPRRSRGHGDSRLPDHSAPAAWHRSPFLLAAVQR</sequence>
<protein>
    <submittedName>
        <fullName evidence="2">Uncharacterized protein</fullName>
    </submittedName>
</protein>
<organism evidence="2">
    <name type="scientific">Eutreptiella gymnastica</name>
    <dbReference type="NCBI Taxonomy" id="73025"/>
    <lineage>
        <taxon>Eukaryota</taxon>
        <taxon>Discoba</taxon>
        <taxon>Euglenozoa</taxon>
        <taxon>Euglenida</taxon>
        <taxon>Spirocuta</taxon>
        <taxon>Euglenophyceae</taxon>
        <taxon>Eutreptiales</taxon>
        <taxon>Eutreptiaceae</taxon>
        <taxon>Eutreptiella</taxon>
    </lineage>
</organism>
<reference evidence="2" key="1">
    <citation type="submission" date="2021-01" db="EMBL/GenBank/DDBJ databases">
        <authorList>
            <person name="Corre E."/>
            <person name="Pelletier E."/>
            <person name="Niang G."/>
            <person name="Scheremetjew M."/>
            <person name="Finn R."/>
            <person name="Kale V."/>
            <person name="Holt S."/>
            <person name="Cochrane G."/>
            <person name="Meng A."/>
            <person name="Brown T."/>
            <person name="Cohen L."/>
        </authorList>
    </citation>
    <scope>NUCLEOTIDE SEQUENCE</scope>
    <source>
        <strain evidence="2">CCMP1594</strain>
    </source>
</reference>